<reference evidence="3" key="1">
    <citation type="submission" date="2019-02" db="EMBL/GenBank/DDBJ databases">
        <title>Draft genome sequence of Enterococcus sp. Gos25-1.</title>
        <authorList>
            <person name="Tanaka N."/>
            <person name="Shiwa Y."/>
            <person name="Fujita N."/>
        </authorList>
    </citation>
    <scope>NUCLEOTIDE SEQUENCE [LARGE SCALE GENOMIC DNA]</scope>
    <source>
        <strain evidence="3">Gos25-1</strain>
    </source>
</reference>
<keyword evidence="2" id="KW-0456">Lyase</keyword>
<dbReference type="Pfam" id="PF00903">
    <property type="entry name" value="Glyoxalase"/>
    <property type="match status" value="1"/>
</dbReference>
<accession>A0A4P5PFT1</accession>
<dbReference type="EMBL" id="BJCC01000019">
    <property type="protein sequence ID" value="GCF94512.1"/>
    <property type="molecule type" value="Genomic_DNA"/>
</dbReference>
<evidence type="ECO:0000313" key="2">
    <source>
        <dbReference type="EMBL" id="GCF94512.1"/>
    </source>
</evidence>
<name>A0A4P5PFT1_9ENTE</name>
<dbReference type="PANTHER" id="PTHR36437:SF2">
    <property type="entry name" value="GLYOXALASE_BLEOMYCIN RESISTANCE PROTEIN_DIOXYGENASE"/>
    <property type="match status" value="1"/>
</dbReference>
<gene>
    <name evidence="2" type="primary">gloA_2</name>
    <name evidence="2" type="ORF">NRIC_24030</name>
</gene>
<feature type="domain" description="Glyoxalase/fosfomycin resistance/dioxygenase" evidence="1">
    <location>
        <begin position="8"/>
        <end position="118"/>
    </location>
</feature>
<dbReference type="InterPro" id="IPR029068">
    <property type="entry name" value="Glyas_Bleomycin-R_OHBP_Dase"/>
</dbReference>
<dbReference type="OrthoDB" id="9803079at2"/>
<dbReference type="AlphaFoldDB" id="A0A4P5PFT1"/>
<organism evidence="2 3">
    <name type="scientific">Enterococcus florum</name>
    <dbReference type="NCBI Taxonomy" id="2480627"/>
    <lineage>
        <taxon>Bacteria</taxon>
        <taxon>Bacillati</taxon>
        <taxon>Bacillota</taxon>
        <taxon>Bacilli</taxon>
        <taxon>Lactobacillales</taxon>
        <taxon>Enterococcaceae</taxon>
        <taxon>Enterococcus</taxon>
    </lineage>
</organism>
<dbReference type="GO" id="GO:0016829">
    <property type="term" value="F:lyase activity"/>
    <property type="evidence" value="ECO:0007669"/>
    <property type="project" value="UniProtKB-KW"/>
</dbReference>
<dbReference type="SUPFAM" id="SSF54593">
    <property type="entry name" value="Glyoxalase/Bleomycin resistance protein/Dihydroxybiphenyl dioxygenase"/>
    <property type="match status" value="1"/>
</dbReference>
<dbReference type="PANTHER" id="PTHR36437">
    <property type="entry name" value="GLYOXALASE/BLEOMYCIN RESISTANCE PROTEIN/DIOXYGENASE"/>
    <property type="match status" value="1"/>
</dbReference>
<comment type="caution">
    <text evidence="2">The sequence shown here is derived from an EMBL/GenBank/DDBJ whole genome shotgun (WGS) entry which is preliminary data.</text>
</comment>
<dbReference type="RefSeq" id="WP_146622935.1">
    <property type="nucleotide sequence ID" value="NZ_BJCC01000019.1"/>
</dbReference>
<proteinExistence type="predicted"/>
<keyword evidence="3" id="KW-1185">Reference proteome</keyword>
<dbReference type="InterPro" id="IPR004360">
    <property type="entry name" value="Glyas_Fos-R_dOase_dom"/>
</dbReference>
<evidence type="ECO:0000313" key="3">
    <source>
        <dbReference type="Proteomes" id="UP000290567"/>
    </source>
</evidence>
<dbReference type="Proteomes" id="UP000290567">
    <property type="component" value="Unassembled WGS sequence"/>
</dbReference>
<evidence type="ECO:0000259" key="1">
    <source>
        <dbReference type="Pfam" id="PF00903"/>
    </source>
</evidence>
<sequence>MFNNQLKIILYAEDVKKTSEFWQSLGFHQVSFEQLDGSAVVELAITAESQTHLVIYDRQFIETNSDEAAEPSPALIFSSDDVIGLYKEMQSKDIQVGEIAQIGEEYVFNFVDIDGNYFVVSGK</sequence>
<protein>
    <submittedName>
        <fullName evidence="2">Lactoylglutathione lyase</fullName>
    </submittedName>
</protein>
<dbReference type="Gene3D" id="3.10.180.10">
    <property type="entry name" value="2,3-Dihydroxybiphenyl 1,2-Dioxygenase, domain 1"/>
    <property type="match status" value="1"/>
</dbReference>